<dbReference type="KEGG" id="gai:IMCC3135_00565"/>
<dbReference type="AlphaFoldDB" id="A0A2Z2NGB3"/>
<evidence type="ECO:0000313" key="1">
    <source>
        <dbReference type="EMBL" id="ASJ70239.1"/>
    </source>
</evidence>
<name>A0A2Z2NGB3_9GAMM</name>
<protein>
    <submittedName>
        <fullName evidence="1">Uncharacterized protein</fullName>
    </submittedName>
</protein>
<dbReference type="EMBL" id="CP018632">
    <property type="protein sequence ID" value="ASJ70239.1"/>
    <property type="molecule type" value="Genomic_DNA"/>
</dbReference>
<proteinExistence type="predicted"/>
<evidence type="ECO:0000313" key="2">
    <source>
        <dbReference type="Proteomes" id="UP000250079"/>
    </source>
</evidence>
<accession>A0A2Z2NGB3</accession>
<reference evidence="1 2" key="1">
    <citation type="submission" date="2016-12" db="EMBL/GenBank/DDBJ databases">
        <authorList>
            <person name="Song W.-J."/>
            <person name="Kurnit D.M."/>
        </authorList>
    </citation>
    <scope>NUCLEOTIDE SEQUENCE [LARGE SCALE GENOMIC DNA]</scope>
    <source>
        <strain evidence="1 2">IMCC3135</strain>
    </source>
</reference>
<dbReference type="Proteomes" id="UP000250079">
    <property type="component" value="Chromosome"/>
</dbReference>
<dbReference type="OrthoDB" id="9965265at2"/>
<keyword evidence="2" id="KW-1185">Reference proteome</keyword>
<sequence length="118" mass="13852">MSESEDKPQGQALPERPDEWLNGIAAEAWQAFNAMETTKRRHFSLLEVMDNRKKNYNIDPYEREKAMLAYLLRDHDEQVRRFTESSRELKALDSEAHKALFIYIGEISQDSLTPRVTH</sequence>
<organism evidence="1 2">
    <name type="scientific">Granulosicoccus antarcticus IMCC3135</name>
    <dbReference type="NCBI Taxonomy" id="1192854"/>
    <lineage>
        <taxon>Bacteria</taxon>
        <taxon>Pseudomonadati</taxon>
        <taxon>Pseudomonadota</taxon>
        <taxon>Gammaproteobacteria</taxon>
        <taxon>Chromatiales</taxon>
        <taxon>Granulosicoccaceae</taxon>
        <taxon>Granulosicoccus</taxon>
    </lineage>
</organism>
<gene>
    <name evidence="1" type="ORF">IMCC3135_00565</name>
</gene>
<dbReference type="RefSeq" id="WP_157735668.1">
    <property type="nucleotide sequence ID" value="NZ_CP018632.1"/>
</dbReference>